<comment type="caution">
    <text evidence="2">The sequence shown here is derived from an EMBL/GenBank/DDBJ whole genome shotgun (WGS) entry which is preliminary data.</text>
</comment>
<keyword evidence="3" id="KW-1185">Reference proteome</keyword>
<gene>
    <name evidence="2" type="ORF">AMELA_G00198160</name>
</gene>
<dbReference type="EMBL" id="JAAGNN010000017">
    <property type="protein sequence ID" value="KAF4078340.1"/>
    <property type="molecule type" value="Genomic_DNA"/>
</dbReference>
<reference evidence="2 3" key="1">
    <citation type="submission" date="2020-02" db="EMBL/GenBank/DDBJ databases">
        <title>A chromosome-scale genome assembly of the black bullhead catfish (Ameiurus melas).</title>
        <authorList>
            <person name="Wen M."/>
            <person name="Zham M."/>
            <person name="Cabau C."/>
            <person name="Klopp C."/>
            <person name="Donnadieu C."/>
            <person name="Roques C."/>
            <person name="Bouchez O."/>
            <person name="Lampietro C."/>
            <person name="Jouanno E."/>
            <person name="Herpin A."/>
            <person name="Louis A."/>
            <person name="Berthelot C."/>
            <person name="Parey E."/>
            <person name="Roest-Crollius H."/>
            <person name="Braasch I."/>
            <person name="Postlethwait J."/>
            <person name="Robinson-Rechavi M."/>
            <person name="Echchiki A."/>
            <person name="Begum T."/>
            <person name="Montfort J."/>
            <person name="Schartl M."/>
            <person name="Bobe J."/>
            <person name="Guiguen Y."/>
        </authorList>
    </citation>
    <scope>NUCLEOTIDE SEQUENCE [LARGE SCALE GENOMIC DNA]</scope>
    <source>
        <strain evidence="2">M_S1</strain>
        <tissue evidence="2">Blood</tissue>
    </source>
</reference>
<protein>
    <submittedName>
        <fullName evidence="2">Uncharacterized protein</fullName>
    </submittedName>
</protein>
<evidence type="ECO:0000313" key="3">
    <source>
        <dbReference type="Proteomes" id="UP000593565"/>
    </source>
</evidence>
<feature type="region of interest" description="Disordered" evidence="1">
    <location>
        <begin position="39"/>
        <end position="83"/>
    </location>
</feature>
<proteinExistence type="predicted"/>
<dbReference type="AlphaFoldDB" id="A0A7J6A6C7"/>
<evidence type="ECO:0000256" key="1">
    <source>
        <dbReference type="SAM" id="MobiDB-lite"/>
    </source>
</evidence>
<dbReference type="Proteomes" id="UP000593565">
    <property type="component" value="Unassembled WGS sequence"/>
</dbReference>
<evidence type="ECO:0000313" key="2">
    <source>
        <dbReference type="EMBL" id="KAF4078340.1"/>
    </source>
</evidence>
<sequence length="117" mass="12881">MFSTVGDAICMQDNSWNLPNIPGSLFVGKEALEKIRQGGMDPSSVSYLDKPSSGIFKGRPTKQSQPPEKVQMDCAENDNHGPTCNERTDIKKKGCCRVEVPDLCTIPPLGQQREWLG</sequence>
<accession>A0A7J6A6C7</accession>
<organism evidence="2 3">
    <name type="scientific">Ameiurus melas</name>
    <name type="common">Black bullhead</name>
    <name type="synonym">Silurus melas</name>
    <dbReference type="NCBI Taxonomy" id="219545"/>
    <lineage>
        <taxon>Eukaryota</taxon>
        <taxon>Metazoa</taxon>
        <taxon>Chordata</taxon>
        <taxon>Craniata</taxon>
        <taxon>Vertebrata</taxon>
        <taxon>Euteleostomi</taxon>
        <taxon>Actinopterygii</taxon>
        <taxon>Neopterygii</taxon>
        <taxon>Teleostei</taxon>
        <taxon>Ostariophysi</taxon>
        <taxon>Siluriformes</taxon>
        <taxon>Ictaluridae</taxon>
        <taxon>Ameiurus</taxon>
    </lineage>
</organism>
<name>A0A7J6A6C7_AMEME</name>